<accession>A0A109JB76</accession>
<proteinExistence type="predicted"/>
<keyword evidence="2" id="KW-1185">Reference proteome</keyword>
<dbReference type="InterPro" id="IPR056209">
    <property type="entry name" value="SU10_adaptor"/>
</dbReference>
<comment type="caution">
    <text evidence="1">The sequence shown here is derived from an EMBL/GenBank/DDBJ whole genome shotgun (WGS) entry which is preliminary data.</text>
</comment>
<organism evidence="1 2">
    <name type="scientific">Rhizobium altiplani</name>
    <dbReference type="NCBI Taxonomy" id="1864509"/>
    <lineage>
        <taxon>Bacteria</taxon>
        <taxon>Pseudomonadati</taxon>
        <taxon>Pseudomonadota</taxon>
        <taxon>Alphaproteobacteria</taxon>
        <taxon>Hyphomicrobiales</taxon>
        <taxon>Rhizobiaceae</taxon>
        <taxon>Rhizobium/Agrobacterium group</taxon>
        <taxon>Rhizobium</taxon>
    </lineage>
</organism>
<gene>
    <name evidence="1" type="ORF">AS026_15820</name>
</gene>
<dbReference type="AlphaFoldDB" id="A0A109JB76"/>
<dbReference type="Pfam" id="PF24175">
    <property type="entry name" value="SU10_adaptor"/>
    <property type="match status" value="1"/>
</dbReference>
<name>A0A109JB76_9HYPH</name>
<sequence length="193" mass="21408">MAIQTYSDLLSAIESYTVGAGAPGDLCVMLAEEALRPILTHYRMEKKVTLAVPAGESPTLPADFQEARRILVNGQRVNLLSFQNDNLGCDLGYVVTGTTLEIRPAPSTDYSVDLYYYERLPSLSTANPTNWLITYFPTVYLRASLAQAYHWLKDFDAEQGEKDLTSDALSAVVKDNLRVTAYGNTIIEELSSW</sequence>
<dbReference type="OrthoDB" id="7366738at2"/>
<dbReference type="Proteomes" id="UP000068164">
    <property type="component" value="Unassembled WGS sequence"/>
</dbReference>
<evidence type="ECO:0000313" key="1">
    <source>
        <dbReference type="EMBL" id="KWV45672.1"/>
    </source>
</evidence>
<protein>
    <submittedName>
        <fullName evidence="1">Uncharacterized protein</fullName>
    </submittedName>
</protein>
<dbReference type="RefSeq" id="WP_062373082.1">
    <property type="nucleotide sequence ID" value="NZ_LNCD01000115.1"/>
</dbReference>
<evidence type="ECO:0000313" key="2">
    <source>
        <dbReference type="Proteomes" id="UP000068164"/>
    </source>
</evidence>
<reference evidence="1 2" key="1">
    <citation type="submission" date="2015-11" db="EMBL/GenBank/DDBJ databases">
        <title>Draft Genome Sequence of the Strain BR 10423 (Rhizobium sp.) isolated from nodules of Mimosa pudica.</title>
        <authorList>
            <person name="Barauna A.C."/>
            <person name="Zilli J.E."/>
            <person name="Simoes-Araujo J.L."/>
            <person name="Reis V.M."/>
            <person name="James E.K."/>
            <person name="Reis F.B.Jr."/>
            <person name="Rouws L.F."/>
            <person name="Passos S.R."/>
            <person name="Gois S.R."/>
        </authorList>
    </citation>
    <scope>NUCLEOTIDE SEQUENCE [LARGE SCALE GENOMIC DNA]</scope>
    <source>
        <strain evidence="1 2">BR10423</strain>
    </source>
</reference>
<dbReference type="EMBL" id="LNCD01000115">
    <property type="protein sequence ID" value="KWV45672.1"/>
    <property type="molecule type" value="Genomic_DNA"/>
</dbReference>